<evidence type="ECO:0000256" key="1">
    <source>
        <dbReference type="SAM" id="SignalP"/>
    </source>
</evidence>
<sequence>MLFSRSSLLLGTLCASGLASPLPSSTAPTVHLPDSNVWFKGTASNLSESFLNIRYGEDTSGNNRFAPPKPYSYPSGSVVNATQSGAACPQQKVPLPDFPIFDNVTSISEDCLTLRVDRPLHTSPSDRLPVLAWIYGGGDTIGQIYDSAYDPSLFVYGAAQKDVPVIFVAMNYRLGIFGFASSPALNDSESLNAGLLDQRLALWWIQDHIAAFGGDPDRVTIFGESDGATGVGLQITAYGGKNDSKVPFQRAIMESGGATADTGTSTNSSGKHTATLTNLANCTAPSSSEELECLRRLPMKTLLSTAYAYEISLNSMGGMGVFIPTSPSSFIPDSPSKLLRTGQFARNIDVISGWCENDGAFFTPTYLNSSSAIAAYLQDSYPNLTNATIAKALDLYPVSEFSRDPSANISAQYFRASQLHRDLDFACPSLLTVQTNIKYATDPTKVSNYLYALNQTAFTEVFEYLNLTYYGVPHFSDIMYLFNTVTDGLFKDVSTASDRKLASEMGGSWASFAYYGDPSRARGSVKGWEQAYAANASTSSTTPELQVLGGPGMRFTGSGGRGDAYGEDLVRRCAFWNDPVVANELGV</sequence>
<organism evidence="3 4">
    <name type="scientific">Aspergillus brasiliensis</name>
    <dbReference type="NCBI Taxonomy" id="319629"/>
    <lineage>
        <taxon>Eukaryota</taxon>
        <taxon>Fungi</taxon>
        <taxon>Dikarya</taxon>
        <taxon>Ascomycota</taxon>
        <taxon>Pezizomycotina</taxon>
        <taxon>Eurotiomycetes</taxon>
        <taxon>Eurotiomycetidae</taxon>
        <taxon>Eurotiales</taxon>
        <taxon>Aspergillaceae</taxon>
        <taxon>Aspergillus</taxon>
        <taxon>Aspergillus subgen. Circumdati</taxon>
    </lineage>
</organism>
<evidence type="ECO:0000313" key="4">
    <source>
        <dbReference type="Proteomes" id="UP001143548"/>
    </source>
</evidence>
<feature type="chain" id="PRO_5040830160" description="Carboxylesterase type B domain-containing protein" evidence="1">
    <location>
        <begin position="20"/>
        <end position="587"/>
    </location>
</feature>
<name>A0A9W6DTU6_9EURO</name>
<feature type="domain" description="Carboxylesterase type B" evidence="2">
    <location>
        <begin position="46"/>
        <end position="536"/>
    </location>
</feature>
<comment type="caution">
    <text evidence="3">The sequence shown here is derived from an EMBL/GenBank/DDBJ whole genome shotgun (WGS) entry which is preliminary data.</text>
</comment>
<reference evidence="3" key="1">
    <citation type="submission" date="2022-07" db="EMBL/GenBank/DDBJ databases">
        <title>Taxonomy of Aspergillus series Nigri: significant species reduction supported by multi-species coalescent approaches.</title>
        <authorList>
            <person name="Bian C."/>
            <person name="Kusuya Y."/>
            <person name="Sklenar F."/>
            <person name="D'hooge E."/>
            <person name="Yaguchi T."/>
            <person name="Takahashi H."/>
            <person name="Hubka V."/>
        </authorList>
    </citation>
    <scope>NUCLEOTIDE SEQUENCE</scope>
    <source>
        <strain evidence="3">CBS 733.88</strain>
    </source>
</reference>
<dbReference type="Gene3D" id="3.40.50.1820">
    <property type="entry name" value="alpha/beta hydrolase"/>
    <property type="match status" value="1"/>
</dbReference>
<dbReference type="Proteomes" id="UP001143548">
    <property type="component" value="Unassembled WGS sequence"/>
</dbReference>
<protein>
    <recommendedName>
        <fullName evidence="2">Carboxylesterase type B domain-containing protein</fullName>
    </recommendedName>
</protein>
<dbReference type="InterPro" id="IPR050309">
    <property type="entry name" value="Type-B_Carboxylest/Lipase"/>
</dbReference>
<dbReference type="EMBL" id="BROQ01000193">
    <property type="protein sequence ID" value="GKZ27246.1"/>
    <property type="molecule type" value="Genomic_DNA"/>
</dbReference>
<dbReference type="AlphaFoldDB" id="A0A9W6DTU6"/>
<dbReference type="Pfam" id="PF00135">
    <property type="entry name" value="COesterase"/>
    <property type="match status" value="1"/>
</dbReference>
<proteinExistence type="predicted"/>
<accession>A0A9W6DTU6</accession>
<dbReference type="InterPro" id="IPR002018">
    <property type="entry name" value="CarbesteraseB"/>
</dbReference>
<keyword evidence="1" id="KW-0732">Signal</keyword>
<evidence type="ECO:0000313" key="3">
    <source>
        <dbReference type="EMBL" id="GKZ27246.1"/>
    </source>
</evidence>
<feature type="signal peptide" evidence="1">
    <location>
        <begin position="1"/>
        <end position="19"/>
    </location>
</feature>
<dbReference type="PANTHER" id="PTHR11559">
    <property type="entry name" value="CARBOXYLESTERASE"/>
    <property type="match status" value="1"/>
</dbReference>
<gene>
    <name evidence="3" type="ORF">AbraCBS73388_004021</name>
</gene>
<dbReference type="SUPFAM" id="SSF53474">
    <property type="entry name" value="alpha/beta-Hydrolases"/>
    <property type="match status" value="1"/>
</dbReference>
<evidence type="ECO:0000259" key="2">
    <source>
        <dbReference type="Pfam" id="PF00135"/>
    </source>
</evidence>
<dbReference type="InterPro" id="IPR029058">
    <property type="entry name" value="AB_hydrolase_fold"/>
</dbReference>